<dbReference type="PANTHER" id="PTHR31744">
    <property type="entry name" value="PROTEIN CUP-SHAPED COTYLEDON 2-RELATED"/>
    <property type="match status" value="1"/>
</dbReference>
<dbReference type="Gene3D" id="2.170.150.80">
    <property type="entry name" value="NAC domain"/>
    <property type="match status" value="1"/>
</dbReference>
<evidence type="ECO:0000256" key="3">
    <source>
        <dbReference type="ARBA" id="ARBA00023163"/>
    </source>
</evidence>
<sequence>MLVRCGKITYDYSFRSCFLLFLSLFPWGTQQRARTMFSLQLSPFISAGMAMSCLSMVEARLPPGFRFHPRDDELVCDYLERKVSGENGNGWPVIIDVDLNKCEPWELPELACVGEKEWYFFNLRDRKYATGRRTNRATRSGYWKATGKDRRVARRGMLVGMRKTLVFYRGRAPKGRKTEWVMHEFRIGASSDPPEFSFEEDWVLCRVSAKSRGVITEPDVKNYDDGTSSSSLPPLKNAYITFDRAPLGLEGFEQVPCFSDSTAQLAAAAPPPMGSSNYDNKFSTEPAFSHIPRLNPPNMIQENLGSYFGEHAVSRMWNPF</sequence>
<dbReference type="FunFam" id="2.170.150.80:FF:000006">
    <property type="entry name" value="NAC domain-containing protein 100-like"/>
    <property type="match status" value="1"/>
</dbReference>
<keyword evidence="4" id="KW-0539">Nucleus</keyword>
<accession>A0A9E7FX99</accession>
<evidence type="ECO:0000256" key="4">
    <source>
        <dbReference type="ARBA" id="ARBA00023242"/>
    </source>
</evidence>
<evidence type="ECO:0000313" key="7">
    <source>
        <dbReference type="EMBL" id="URE02112.1"/>
    </source>
</evidence>
<dbReference type="Proteomes" id="UP001055439">
    <property type="component" value="Chromosome 5"/>
</dbReference>
<keyword evidence="2" id="KW-0238">DNA-binding</keyword>
<feature type="transmembrane region" description="Helical" evidence="5">
    <location>
        <begin position="12"/>
        <end position="29"/>
    </location>
</feature>
<dbReference type="InterPro" id="IPR003441">
    <property type="entry name" value="NAC-dom"/>
</dbReference>
<keyword evidence="8" id="KW-1185">Reference proteome</keyword>
<keyword evidence="5" id="KW-0812">Transmembrane</keyword>
<feature type="domain" description="NAC" evidence="6">
    <location>
        <begin position="61"/>
        <end position="210"/>
    </location>
</feature>
<evidence type="ECO:0000256" key="5">
    <source>
        <dbReference type="SAM" id="Phobius"/>
    </source>
</evidence>
<dbReference type="SUPFAM" id="SSF101941">
    <property type="entry name" value="NAC domain"/>
    <property type="match status" value="1"/>
</dbReference>
<protein>
    <submittedName>
        <fullName evidence="7">NAC domain-containing protein 21</fullName>
    </submittedName>
</protein>
<dbReference type="PROSITE" id="PS51005">
    <property type="entry name" value="NAC"/>
    <property type="match status" value="1"/>
</dbReference>
<reference evidence="7" key="1">
    <citation type="submission" date="2022-05" db="EMBL/GenBank/DDBJ databases">
        <title>The Musa troglodytarum L. genome provides insights into the mechanism of non-climacteric behaviour and enrichment of carotenoids.</title>
        <authorList>
            <person name="Wang J."/>
        </authorList>
    </citation>
    <scope>NUCLEOTIDE SEQUENCE</scope>
    <source>
        <tissue evidence="7">Leaf</tissue>
    </source>
</reference>
<dbReference type="InterPro" id="IPR036093">
    <property type="entry name" value="NAC_dom_sf"/>
</dbReference>
<keyword evidence="5" id="KW-1133">Transmembrane helix</keyword>
<keyword evidence="1" id="KW-0805">Transcription regulation</keyword>
<name>A0A9E7FX99_9LILI</name>
<dbReference type="GO" id="GO:0006355">
    <property type="term" value="P:regulation of DNA-templated transcription"/>
    <property type="evidence" value="ECO:0007669"/>
    <property type="project" value="InterPro"/>
</dbReference>
<evidence type="ECO:0000256" key="2">
    <source>
        <dbReference type="ARBA" id="ARBA00023125"/>
    </source>
</evidence>
<keyword evidence="5" id="KW-0472">Membrane</keyword>
<evidence type="ECO:0000313" key="8">
    <source>
        <dbReference type="Proteomes" id="UP001055439"/>
    </source>
</evidence>
<dbReference type="EMBL" id="CP097507">
    <property type="protein sequence ID" value="URE02112.1"/>
    <property type="molecule type" value="Genomic_DNA"/>
</dbReference>
<dbReference type="GO" id="GO:0003677">
    <property type="term" value="F:DNA binding"/>
    <property type="evidence" value="ECO:0007669"/>
    <property type="project" value="UniProtKB-KW"/>
</dbReference>
<evidence type="ECO:0000256" key="1">
    <source>
        <dbReference type="ARBA" id="ARBA00023015"/>
    </source>
</evidence>
<organism evidence="7 8">
    <name type="scientific">Musa troglodytarum</name>
    <name type="common">fe'i banana</name>
    <dbReference type="NCBI Taxonomy" id="320322"/>
    <lineage>
        <taxon>Eukaryota</taxon>
        <taxon>Viridiplantae</taxon>
        <taxon>Streptophyta</taxon>
        <taxon>Embryophyta</taxon>
        <taxon>Tracheophyta</taxon>
        <taxon>Spermatophyta</taxon>
        <taxon>Magnoliopsida</taxon>
        <taxon>Liliopsida</taxon>
        <taxon>Zingiberales</taxon>
        <taxon>Musaceae</taxon>
        <taxon>Musa</taxon>
    </lineage>
</organism>
<proteinExistence type="predicted"/>
<keyword evidence="3" id="KW-0804">Transcription</keyword>
<evidence type="ECO:0000259" key="6">
    <source>
        <dbReference type="PROSITE" id="PS51005"/>
    </source>
</evidence>
<dbReference type="OrthoDB" id="744205at2759"/>
<dbReference type="PANTHER" id="PTHR31744:SF21">
    <property type="entry name" value="OS08G0200600 PROTEIN"/>
    <property type="match status" value="1"/>
</dbReference>
<gene>
    <name evidence="7" type="ORF">MUK42_22629</name>
</gene>
<dbReference type="AlphaFoldDB" id="A0A9E7FX99"/>
<dbReference type="Pfam" id="PF02365">
    <property type="entry name" value="NAM"/>
    <property type="match status" value="1"/>
</dbReference>